<sequence length="93" mass="10419">MTGQVVDGEDVGIVNAMQIWAEKLANQRPDTIKRALDSLPLEPPTLPQFVELCRSHWTLPIMLDAKITPEEIARNKAKIKAILDGMKNKQAEQ</sequence>
<evidence type="ECO:0000313" key="1">
    <source>
        <dbReference type="EMBL" id="CAB4173177.1"/>
    </source>
</evidence>
<dbReference type="EMBL" id="LR796899">
    <property type="protein sequence ID" value="CAB4173177.1"/>
    <property type="molecule type" value="Genomic_DNA"/>
</dbReference>
<reference evidence="1" key="1">
    <citation type="submission" date="2020-05" db="EMBL/GenBank/DDBJ databases">
        <authorList>
            <person name="Chiriac C."/>
            <person name="Salcher M."/>
            <person name="Ghai R."/>
            <person name="Kavagutti S V."/>
        </authorList>
    </citation>
    <scope>NUCLEOTIDE SEQUENCE</scope>
</reference>
<proteinExistence type="predicted"/>
<protein>
    <submittedName>
        <fullName evidence="1">Uncharacterized protein</fullName>
    </submittedName>
</protein>
<organism evidence="1">
    <name type="scientific">uncultured Caudovirales phage</name>
    <dbReference type="NCBI Taxonomy" id="2100421"/>
    <lineage>
        <taxon>Viruses</taxon>
        <taxon>Duplodnaviria</taxon>
        <taxon>Heunggongvirae</taxon>
        <taxon>Uroviricota</taxon>
        <taxon>Caudoviricetes</taxon>
        <taxon>Peduoviridae</taxon>
        <taxon>Maltschvirus</taxon>
        <taxon>Maltschvirus maltsch</taxon>
    </lineage>
</organism>
<name>A0A6J5PQA8_9CAUD</name>
<gene>
    <name evidence="1" type="ORF">UFOVP953_37</name>
</gene>
<accession>A0A6J5PQA8</accession>